<sequence length="144" mass="16451">MLVAFTAWIIWSRTSSSMEARQERDKKQIEYSYLVYGMLVLIAIVGMYALNFRPFMKFLSRCLVINQSITVIPNGELCKEKTSSTDTLDEHDGGKTNESKKHCLCKHDLPVLKDTCVQVQMVEDMKYGVQGYTKLAGRKDVNMV</sequence>
<comment type="caution">
    <text evidence="1">The sequence shown here is derived from an EMBL/GenBank/DDBJ whole genome shotgun (WGS) entry which is preliminary data.</text>
</comment>
<reference evidence="1" key="1">
    <citation type="submission" date="2020-04" db="EMBL/GenBank/DDBJ databases">
        <authorList>
            <person name="Alioto T."/>
            <person name="Alioto T."/>
            <person name="Gomez Garrido J."/>
        </authorList>
    </citation>
    <scope>NUCLEOTIDE SEQUENCE</scope>
    <source>
        <strain evidence="1">A484AB</strain>
    </source>
</reference>
<protein>
    <submittedName>
        <fullName evidence="1">Uncharacterized protein</fullName>
    </submittedName>
</protein>
<accession>A0A6S7JSI4</accession>
<evidence type="ECO:0000313" key="1">
    <source>
        <dbReference type="EMBL" id="CAB4034048.1"/>
    </source>
</evidence>
<dbReference type="EMBL" id="CACRXK020019771">
    <property type="protein sequence ID" value="CAB4034048.1"/>
    <property type="molecule type" value="Genomic_DNA"/>
</dbReference>
<proteinExistence type="predicted"/>
<keyword evidence="2" id="KW-1185">Reference proteome</keyword>
<dbReference type="AlphaFoldDB" id="A0A6S7JSI4"/>
<dbReference type="Proteomes" id="UP001152795">
    <property type="component" value="Unassembled WGS sequence"/>
</dbReference>
<dbReference type="OrthoDB" id="264354at2759"/>
<evidence type="ECO:0000313" key="2">
    <source>
        <dbReference type="Proteomes" id="UP001152795"/>
    </source>
</evidence>
<organism evidence="1 2">
    <name type="scientific">Paramuricea clavata</name>
    <name type="common">Red gorgonian</name>
    <name type="synonym">Violescent sea-whip</name>
    <dbReference type="NCBI Taxonomy" id="317549"/>
    <lineage>
        <taxon>Eukaryota</taxon>
        <taxon>Metazoa</taxon>
        <taxon>Cnidaria</taxon>
        <taxon>Anthozoa</taxon>
        <taxon>Octocorallia</taxon>
        <taxon>Malacalcyonacea</taxon>
        <taxon>Plexauridae</taxon>
        <taxon>Paramuricea</taxon>
    </lineage>
</organism>
<gene>
    <name evidence="1" type="ORF">PACLA_8A082781</name>
</gene>
<name>A0A6S7JSI4_PARCT</name>